<dbReference type="InParanoid" id="N1J5H5"/>
<comment type="caution">
    <text evidence="1">The sequence shown here is derived from an EMBL/GenBank/DDBJ whole genome shotgun (WGS) entry which is preliminary data.</text>
</comment>
<dbReference type="InterPro" id="IPR051150">
    <property type="entry name" value="SWT21/TCAB1_mRNA_Telomere"/>
</dbReference>
<dbReference type="SMART" id="SM00320">
    <property type="entry name" value="WD40"/>
    <property type="match status" value="4"/>
</dbReference>
<dbReference type="STRING" id="546991.N1J5H5"/>
<dbReference type="Gene3D" id="2.130.10.10">
    <property type="entry name" value="YVTN repeat-like/Quinoprotein amine dehydrogenase"/>
    <property type="match status" value="1"/>
</dbReference>
<evidence type="ECO:0000313" key="2">
    <source>
        <dbReference type="Proteomes" id="UP000015441"/>
    </source>
</evidence>
<dbReference type="AlphaFoldDB" id="N1J5H5"/>
<accession>N1J5H5</accession>
<dbReference type="EMBL" id="CAUH01000529">
    <property type="protein sequence ID" value="CCU74696.1"/>
    <property type="molecule type" value="Genomic_DNA"/>
</dbReference>
<proteinExistence type="predicted"/>
<dbReference type="Pfam" id="PF00400">
    <property type="entry name" value="WD40"/>
    <property type="match status" value="1"/>
</dbReference>
<dbReference type="InterPro" id="IPR001680">
    <property type="entry name" value="WD40_rpt"/>
</dbReference>
<dbReference type="OrthoDB" id="239865at2759"/>
<organism evidence="1 2">
    <name type="scientific">Blumeria graminis f. sp. hordei (strain DH14)</name>
    <name type="common">Barley powdery mildew</name>
    <name type="synonym">Oidium monilioides f. sp. hordei</name>
    <dbReference type="NCBI Taxonomy" id="546991"/>
    <lineage>
        <taxon>Eukaryota</taxon>
        <taxon>Fungi</taxon>
        <taxon>Dikarya</taxon>
        <taxon>Ascomycota</taxon>
        <taxon>Pezizomycotina</taxon>
        <taxon>Leotiomycetes</taxon>
        <taxon>Erysiphales</taxon>
        <taxon>Erysiphaceae</taxon>
        <taxon>Blumeria</taxon>
        <taxon>Blumeria hordei</taxon>
    </lineage>
</organism>
<dbReference type="eggNOG" id="KOG2919">
    <property type="taxonomic scope" value="Eukaryota"/>
</dbReference>
<protein>
    <submittedName>
        <fullName evidence="1">WD repeat-containing protein 79</fullName>
    </submittedName>
</protein>
<gene>
    <name evidence="1" type="ORF">BGHDH14_bgh06928</name>
</gene>
<dbReference type="HOGENOM" id="CLU_022731_0_1_1"/>
<dbReference type="PANTHER" id="PTHR13211">
    <property type="entry name" value="TELOMERASE CAJAL BODY PROTEIN 1"/>
    <property type="match status" value="1"/>
</dbReference>
<evidence type="ECO:0000313" key="1">
    <source>
        <dbReference type="EMBL" id="CCU74696.1"/>
    </source>
</evidence>
<reference evidence="1 2" key="1">
    <citation type="journal article" date="2010" name="Science">
        <title>Genome expansion and gene loss in powdery mildew fungi reveal tradeoffs in extreme parasitism.</title>
        <authorList>
            <person name="Spanu P.D."/>
            <person name="Abbott J.C."/>
            <person name="Amselem J."/>
            <person name="Burgis T.A."/>
            <person name="Soanes D.M."/>
            <person name="Stueber K."/>
            <person name="Ver Loren van Themaat E."/>
            <person name="Brown J.K.M."/>
            <person name="Butcher S.A."/>
            <person name="Gurr S.J."/>
            <person name="Lebrun M.-H."/>
            <person name="Ridout C.J."/>
            <person name="Schulze-Lefert P."/>
            <person name="Talbot N.J."/>
            <person name="Ahmadinejad N."/>
            <person name="Ametz C."/>
            <person name="Barton G.R."/>
            <person name="Benjdia M."/>
            <person name="Bidzinski P."/>
            <person name="Bindschedler L.V."/>
            <person name="Both M."/>
            <person name="Brewer M.T."/>
            <person name="Cadle-Davidson L."/>
            <person name="Cadle-Davidson M.M."/>
            <person name="Collemare J."/>
            <person name="Cramer R."/>
            <person name="Frenkel O."/>
            <person name="Godfrey D."/>
            <person name="Harriman J."/>
            <person name="Hoede C."/>
            <person name="King B.C."/>
            <person name="Klages S."/>
            <person name="Kleemann J."/>
            <person name="Knoll D."/>
            <person name="Koti P.S."/>
            <person name="Kreplak J."/>
            <person name="Lopez-Ruiz F.J."/>
            <person name="Lu X."/>
            <person name="Maekawa T."/>
            <person name="Mahanil S."/>
            <person name="Micali C."/>
            <person name="Milgroom M.G."/>
            <person name="Montana G."/>
            <person name="Noir S."/>
            <person name="O'Connell R.J."/>
            <person name="Oberhaensli S."/>
            <person name="Parlange F."/>
            <person name="Pedersen C."/>
            <person name="Quesneville H."/>
            <person name="Reinhardt R."/>
            <person name="Rott M."/>
            <person name="Sacristan S."/>
            <person name="Schmidt S.M."/>
            <person name="Schoen M."/>
            <person name="Skamnioti P."/>
            <person name="Sommer H."/>
            <person name="Stephens A."/>
            <person name="Takahara H."/>
            <person name="Thordal-Christensen H."/>
            <person name="Vigouroux M."/>
            <person name="Wessling R."/>
            <person name="Wicker T."/>
            <person name="Panstruga R."/>
        </authorList>
    </citation>
    <scope>NUCLEOTIDE SEQUENCE [LARGE SCALE GENOMIC DNA]</scope>
    <source>
        <strain evidence="1">DH14</strain>
    </source>
</reference>
<name>N1J5H5_BLUG1</name>
<dbReference type="SUPFAM" id="SSF50978">
    <property type="entry name" value="WD40 repeat-like"/>
    <property type="match status" value="1"/>
</dbReference>
<sequence>MTSIKQKLELVASTGDLYCCSILESQKRDVKKSQDDLNLDYGKKDVAENHESPDGTTILTSSADNTIRTFIIPPSLLSANGPISLTPYTQHKHPTPVNGFYPYPNFCLASPASTLYLSTPTNLPIRLLNALSPSTSPLSSYFLTSLTTESYLTPASITYSSDTTFLTGTECLISLFDLSRNGAGPLTRLPTIPSKRHRSKGGGVGMRGIVSTLAMSSTEGYMLAAGTWTRWVGLYDAGGLGGTIATWSVADAADNVAGILGSGVSEVIWSACGRYLCVVERMSRGVLVYDVRVTGKLLAWLEGREARTNQRLSAEVFQSDSGTEVWAGGTDGVVRVWDGVGKTAGSVPNTWEFQAHDNPVTATIVHSSGSVVATCSGERSLLKIEELSEERHNISSFTMRDESSFNPTAQAVPDNTLKIWRI</sequence>
<dbReference type="InterPro" id="IPR015943">
    <property type="entry name" value="WD40/YVTN_repeat-like_dom_sf"/>
</dbReference>
<dbReference type="Proteomes" id="UP000015441">
    <property type="component" value="Unassembled WGS sequence"/>
</dbReference>
<dbReference type="InterPro" id="IPR036322">
    <property type="entry name" value="WD40_repeat_dom_sf"/>
</dbReference>
<dbReference type="PANTHER" id="PTHR13211:SF0">
    <property type="entry name" value="TELOMERASE CAJAL BODY PROTEIN 1"/>
    <property type="match status" value="1"/>
</dbReference>
<keyword evidence="2" id="KW-1185">Reference proteome</keyword>